<dbReference type="Gene3D" id="1.10.150.130">
    <property type="match status" value="1"/>
</dbReference>
<dbReference type="EMBL" id="VXCE01000001">
    <property type="protein sequence ID" value="KAA8480496.1"/>
    <property type="molecule type" value="Genomic_DNA"/>
</dbReference>
<gene>
    <name evidence="10" type="primary">Int-Tn_2</name>
    <name evidence="10" type="ORF">BACERE00174_04248</name>
    <name evidence="8" type="ORF">FYW06_01390</name>
    <name evidence="9" type="ORF">P6U22_12710</name>
</gene>
<dbReference type="CDD" id="cd01189">
    <property type="entry name" value="INT_ICEBs1_C_like"/>
    <property type="match status" value="1"/>
</dbReference>
<dbReference type="InterPro" id="IPR013762">
    <property type="entry name" value="Integrase-like_cat_sf"/>
</dbReference>
<dbReference type="Proteomes" id="UP000325411">
    <property type="component" value="Unassembled WGS sequence"/>
</dbReference>
<dbReference type="PROSITE" id="PS51898">
    <property type="entry name" value="TYR_RECOMBINASE"/>
    <property type="match status" value="1"/>
</dbReference>
<dbReference type="InterPro" id="IPR011010">
    <property type="entry name" value="DNA_brk_join_enz"/>
</dbReference>
<evidence type="ECO:0000313" key="13">
    <source>
        <dbReference type="Proteomes" id="UP001221338"/>
    </source>
</evidence>
<evidence type="ECO:0000259" key="7">
    <source>
        <dbReference type="PROSITE" id="PS51900"/>
    </source>
</evidence>
<dbReference type="InterPro" id="IPR044068">
    <property type="entry name" value="CB"/>
</dbReference>
<evidence type="ECO:0000256" key="3">
    <source>
        <dbReference type="ARBA" id="ARBA00023125"/>
    </source>
</evidence>
<dbReference type="GO" id="GO:0006310">
    <property type="term" value="P:DNA recombination"/>
    <property type="evidence" value="ECO:0007669"/>
    <property type="project" value="UniProtKB-KW"/>
</dbReference>
<comment type="caution">
    <text evidence="8">The sequence shown here is derived from an EMBL/GenBank/DDBJ whole genome shotgun (WGS) entry which is preliminary data.</text>
</comment>
<protein>
    <submittedName>
        <fullName evidence="8">Site-specific integrase</fullName>
    </submittedName>
    <submittedName>
        <fullName evidence="10">Transposase from transposon Tn916</fullName>
    </submittedName>
    <submittedName>
        <fullName evidence="9">Tyrosine-type recombinase/integrase</fullName>
    </submittedName>
</protein>
<evidence type="ECO:0000313" key="9">
    <source>
        <dbReference type="EMBL" id="MDG0942056.1"/>
    </source>
</evidence>
<keyword evidence="13" id="KW-1185">Reference proteome</keyword>
<dbReference type="Proteomes" id="UP001221338">
    <property type="component" value="Unassembled WGS sequence"/>
</dbReference>
<feature type="domain" description="Core-binding (CB)" evidence="7">
    <location>
        <begin position="63"/>
        <end position="145"/>
    </location>
</feature>
<dbReference type="Pfam" id="PF14657">
    <property type="entry name" value="Arm-DNA-bind_4"/>
    <property type="match status" value="1"/>
</dbReference>
<feature type="domain" description="Tyr recombinase" evidence="6">
    <location>
        <begin position="166"/>
        <end position="361"/>
    </location>
</feature>
<evidence type="ECO:0000256" key="5">
    <source>
        <dbReference type="PROSITE-ProRule" id="PRU01248"/>
    </source>
</evidence>
<evidence type="ECO:0000256" key="4">
    <source>
        <dbReference type="ARBA" id="ARBA00023172"/>
    </source>
</evidence>
<dbReference type="InterPro" id="IPR050090">
    <property type="entry name" value="Tyrosine_recombinase_XerCD"/>
</dbReference>
<evidence type="ECO:0000313" key="8">
    <source>
        <dbReference type="EMBL" id="KAA8480496.1"/>
    </source>
</evidence>
<keyword evidence="4" id="KW-0233">DNA recombination</keyword>
<dbReference type="EMBL" id="FWYW01000088">
    <property type="protein sequence ID" value="SME26034.1"/>
    <property type="molecule type" value="Genomic_DNA"/>
</dbReference>
<dbReference type="PANTHER" id="PTHR30349:SF64">
    <property type="entry name" value="PROPHAGE INTEGRASE INTD-RELATED"/>
    <property type="match status" value="1"/>
</dbReference>
<accession>A0A5M9H0Q7</accession>
<dbReference type="InterPro" id="IPR010998">
    <property type="entry name" value="Integrase_recombinase_N"/>
</dbReference>
<dbReference type="InterPro" id="IPR028259">
    <property type="entry name" value="AP2-like_int_N"/>
</dbReference>
<dbReference type="GO" id="GO:0015074">
    <property type="term" value="P:DNA integration"/>
    <property type="evidence" value="ECO:0007669"/>
    <property type="project" value="UniProtKB-KW"/>
</dbReference>
<name>A0A5M9H0Q7_9BACI</name>
<keyword evidence="3 5" id="KW-0238">DNA-binding</keyword>
<keyword evidence="2" id="KW-0229">DNA integration</keyword>
<dbReference type="Gene3D" id="1.10.443.10">
    <property type="entry name" value="Intergrase catalytic core"/>
    <property type="match status" value="1"/>
</dbReference>
<dbReference type="Pfam" id="PF14659">
    <property type="entry name" value="Phage_int_SAM_3"/>
    <property type="match status" value="1"/>
</dbReference>
<dbReference type="InterPro" id="IPR002104">
    <property type="entry name" value="Integrase_catalytic"/>
</dbReference>
<dbReference type="PROSITE" id="PS51900">
    <property type="entry name" value="CB"/>
    <property type="match status" value="1"/>
</dbReference>
<dbReference type="Pfam" id="PF00589">
    <property type="entry name" value="Phage_integrase"/>
    <property type="match status" value="1"/>
</dbReference>
<dbReference type="EMBL" id="JARPRV010000006">
    <property type="protein sequence ID" value="MDG0942056.1"/>
    <property type="molecule type" value="Genomic_DNA"/>
</dbReference>
<dbReference type="Proteomes" id="UP000194422">
    <property type="component" value="Unassembled WGS sequence"/>
</dbReference>
<reference evidence="9 13" key="3">
    <citation type="submission" date="2023-03" db="EMBL/GenBank/DDBJ databases">
        <title>Genetic diversity of Bacillus cereus sensu lato isolates from Slovenia.</title>
        <authorList>
            <person name="Abdelli M."/>
        </authorList>
    </citation>
    <scope>NUCLEOTIDE SEQUENCE [LARGE SCALE GENOMIC DNA]</scope>
    <source>
        <strain evidence="9 13">SIBC61B</strain>
    </source>
</reference>
<dbReference type="RefSeq" id="WP_000675867.1">
    <property type="nucleotide sequence ID" value="NZ_CMPU01000059.1"/>
</dbReference>
<dbReference type="PANTHER" id="PTHR30349">
    <property type="entry name" value="PHAGE INTEGRASE-RELATED"/>
    <property type="match status" value="1"/>
</dbReference>
<reference evidence="10 11" key="1">
    <citation type="submission" date="2017-04" db="EMBL/GenBank/DDBJ databases">
        <authorList>
            <person name="Criscuolo A."/>
        </authorList>
    </citation>
    <scope>NUCLEOTIDE SEQUENCE [LARGE SCALE GENOMIC DNA]</scope>
    <source>
        <strain evidence="10">16-00174</strain>
    </source>
</reference>
<dbReference type="InterPro" id="IPR004107">
    <property type="entry name" value="Integrase_SAM-like_N"/>
</dbReference>
<evidence type="ECO:0000313" key="10">
    <source>
        <dbReference type="EMBL" id="SME26034.1"/>
    </source>
</evidence>
<evidence type="ECO:0000256" key="2">
    <source>
        <dbReference type="ARBA" id="ARBA00022908"/>
    </source>
</evidence>
<dbReference type="SUPFAM" id="SSF56349">
    <property type="entry name" value="DNA breaking-rejoining enzymes"/>
    <property type="match status" value="1"/>
</dbReference>
<sequence length="369" mass="42236">MKGHIRKRGNKYCIVIDIGPDPETGKRRQKWFSGYKTKKEAQADVAKKITELNEGTFVEPSKITLKDYLVQWLEIKKMCVEKSTFSSYSSNITYHIIPSIGMIALHKLNVIHIQKCYKSALDNGVSNNSILLLHRILKTALNLAVKQNIISRNPADFVEIPKKEKTSIQTWTEEEVKRFLLHSQESRYHIAYLIAITTGMRLGEVLGLRWQDVDFRNHTVTINQTVGGDDKVKNTAKTNASKRTIPVPVETIEAIKKHRIQINKEKLRMGSAYQDLDLINCNESGGVLKRDAFRRKFYKEINNAKVKKIKIHDLRHTHATILLKQGVNPKIISERLGHTDISLTLRVYSHVLPNMQEEAVKNFGKSIFG</sequence>
<reference evidence="8 12" key="2">
    <citation type="submission" date="2019-09" db="EMBL/GenBank/DDBJ databases">
        <authorList>
            <person name="Geng P."/>
            <person name="Wan X."/>
            <person name="Zhou G."/>
            <person name="Yuan Z."/>
            <person name="Hu X."/>
        </authorList>
    </citation>
    <scope>NUCLEOTIDE SEQUENCE [LARGE SCALE GENOMIC DNA]</scope>
    <source>
        <strain evidence="8 12">EFR-4</strain>
    </source>
</reference>
<evidence type="ECO:0000313" key="11">
    <source>
        <dbReference type="Proteomes" id="UP000194422"/>
    </source>
</evidence>
<dbReference type="AlphaFoldDB" id="A0A5M9H0Q7"/>
<dbReference type="GO" id="GO:0003677">
    <property type="term" value="F:DNA binding"/>
    <property type="evidence" value="ECO:0007669"/>
    <property type="project" value="UniProtKB-UniRule"/>
</dbReference>
<evidence type="ECO:0000313" key="12">
    <source>
        <dbReference type="Proteomes" id="UP000325411"/>
    </source>
</evidence>
<proteinExistence type="inferred from homology"/>
<comment type="similarity">
    <text evidence="1">Belongs to the 'phage' integrase family.</text>
</comment>
<organism evidence="8 12">
    <name type="scientific">Bacillus paranthracis</name>
    <dbReference type="NCBI Taxonomy" id="2026186"/>
    <lineage>
        <taxon>Bacteria</taxon>
        <taxon>Bacillati</taxon>
        <taxon>Bacillota</taxon>
        <taxon>Bacilli</taxon>
        <taxon>Bacillales</taxon>
        <taxon>Bacillaceae</taxon>
        <taxon>Bacillus</taxon>
        <taxon>Bacillus cereus group</taxon>
    </lineage>
</organism>
<evidence type="ECO:0000259" key="6">
    <source>
        <dbReference type="PROSITE" id="PS51898"/>
    </source>
</evidence>
<evidence type="ECO:0000256" key="1">
    <source>
        <dbReference type="ARBA" id="ARBA00008857"/>
    </source>
</evidence>